<gene>
    <name evidence="3" type="ORF">GCM10011312_12240</name>
</gene>
<evidence type="ECO:0000313" key="3">
    <source>
        <dbReference type="EMBL" id="GGD89914.1"/>
    </source>
</evidence>
<name>A0A8J2Y672_9FLAO</name>
<dbReference type="InterPro" id="IPR019734">
    <property type="entry name" value="TPR_rpt"/>
</dbReference>
<evidence type="ECO:0000313" key="4">
    <source>
        <dbReference type="Proteomes" id="UP000652231"/>
    </source>
</evidence>
<evidence type="ECO:0000256" key="1">
    <source>
        <dbReference type="PROSITE-ProRule" id="PRU00339"/>
    </source>
</evidence>
<organism evidence="3 4">
    <name type="scientific">Planktosalinus lacus</name>
    <dbReference type="NCBI Taxonomy" id="1526573"/>
    <lineage>
        <taxon>Bacteria</taxon>
        <taxon>Pseudomonadati</taxon>
        <taxon>Bacteroidota</taxon>
        <taxon>Flavobacteriia</taxon>
        <taxon>Flavobacteriales</taxon>
        <taxon>Flavobacteriaceae</taxon>
        <taxon>Planktosalinus</taxon>
    </lineage>
</organism>
<keyword evidence="4" id="KW-1185">Reference proteome</keyword>
<dbReference type="AlphaFoldDB" id="A0A8J2Y672"/>
<keyword evidence="1" id="KW-0802">TPR repeat</keyword>
<dbReference type="Proteomes" id="UP000652231">
    <property type="component" value="Unassembled WGS sequence"/>
</dbReference>
<reference evidence="3" key="1">
    <citation type="journal article" date="2014" name="Int. J. Syst. Evol. Microbiol.">
        <title>Complete genome sequence of Corynebacterium casei LMG S-19264T (=DSM 44701T), isolated from a smear-ripened cheese.</title>
        <authorList>
            <consortium name="US DOE Joint Genome Institute (JGI-PGF)"/>
            <person name="Walter F."/>
            <person name="Albersmeier A."/>
            <person name="Kalinowski J."/>
            <person name="Ruckert C."/>
        </authorList>
    </citation>
    <scope>NUCLEOTIDE SEQUENCE</scope>
    <source>
        <strain evidence="3">CGMCC 1.12924</strain>
    </source>
</reference>
<comment type="caution">
    <text evidence="3">The sequence shown here is derived from an EMBL/GenBank/DDBJ whole genome shotgun (WGS) entry which is preliminary data.</text>
</comment>
<evidence type="ECO:0008006" key="5">
    <source>
        <dbReference type="Google" id="ProtNLM"/>
    </source>
</evidence>
<protein>
    <recommendedName>
        <fullName evidence="5">Tetratricopeptide repeat protein</fullName>
    </recommendedName>
</protein>
<dbReference type="SMART" id="SM00028">
    <property type="entry name" value="TPR"/>
    <property type="match status" value="2"/>
</dbReference>
<sequence>MKMKIKATLLLFSFFLVSNATVANTNEECVITLTLFTDAAKVENYTEAYPHLQNLRRDCPDFHLSMYQYGERLYKHRIENAEEDQKMAEYNEYKKLYRERLQYFPEKTKEGTMLADFAQVMFDNRIGTAMDMFDAFDAAYKKDKENFTSPKSLYTYFSLAVDLQAAGKKDVSEVFELYDELIAKIEEEENSLAARITPLIEKQDAGTKLSQSEEKLLSAGETNLRAYSQVKGSVNGKLGILADCENLIPLYNKDFEEKKTDVDWLQSAAGRLSAKECEDPLFFKLVQELHNLNPSSRSAYYLGQLAEADGKSKVALDYFLQSAELETNNNKKADTYYKLGENYRKTGSLSNARTFYRKAIEAKPSYGRAYLQIASMIANSSNNCGDNVFERRAINWLAADLARTAARVDPSVAGNANAAANSYMQRAPSRGLIFQEGMQGKTISFGKCWVGGSVRVPNL</sequence>
<dbReference type="SUPFAM" id="SSF48452">
    <property type="entry name" value="TPR-like"/>
    <property type="match status" value="1"/>
</dbReference>
<accession>A0A8J2Y672</accession>
<feature type="repeat" description="TPR" evidence="1">
    <location>
        <begin position="333"/>
        <end position="366"/>
    </location>
</feature>
<dbReference type="PROSITE" id="PS50293">
    <property type="entry name" value="TPR_REGION"/>
    <property type="match status" value="1"/>
</dbReference>
<feature type="chain" id="PRO_5035306026" description="Tetratricopeptide repeat protein" evidence="2">
    <location>
        <begin position="23"/>
        <end position="459"/>
    </location>
</feature>
<dbReference type="Gene3D" id="1.25.40.10">
    <property type="entry name" value="Tetratricopeptide repeat domain"/>
    <property type="match status" value="1"/>
</dbReference>
<dbReference type="Pfam" id="PF13181">
    <property type="entry name" value="TPR_8"/>
    <property type="match status" value="1"/>
</dbReference>
<dbReference type="PROSITE" id="PS50005">
    <property type="entry name" value="TPR"/>
    <property type="match status" value="1"/>
</dbReference>
<feature type="signal peptide" evidence="2">
    <location>
        <begin position="1"/>
        <end position="22"/>
    </location>
</feature>
<dbReference type="InterPro" id="IPR011990">
    <property type="entry name" value="TPR-like_helical_dom_sf"/>
</dbReference>
<proteinExistence type="predicted"/>
<evidence type="ECO:0000256" key="2">
    <source>
        <dbReference type="SAM" id="SignalP"/>
    </source>
</evidence>
<keyword evidence="2" id="KW-0732">Signal</keyword>
<reference evidence="3" key="2">
    <citation type="submission" date="2020-09" db="EMBL/GenBank/DDBJ databases">
        <authorList>
            <person name="Sun Q."/>
            <person name="Zhou Y."/>
        </authorList>
    </citation>
    <scope>NUCLEOTIDE SEQUENCE</scope>
    <source>
        <strain evidence="3">CGMCC 1.12924</strain>
    </source>
</reference>
<dbReference type="EMBL" id="BMGK01000004">
    <property type="protein sequence ID" value="GGD89914.1"/>
    <property type="molecule type" value="Genomic_DNA"/>
</dbReference>